<sequence>MTVTVLQETAFSRGEHDNQAPAIVTLTMNPALDITSDADVVRPTDKIRCTGTRYDPGGGGINVARVAHVLGASVSAVFVAGGPSGKLVTELVRDAGVPLRQVGIAGSTRESFTVNERSTAKQYRFVLQGPEVTAQEQTRCLGVLRTTAASAQFVVASGSLPPGVPPDWYQRVADLCEQIGARLVLDTSGGGLTHVRSGVFLLKPSLRELRECAGQDLKTEAAQVAAAEELIDRGVAQSVLVSLGADGALLVTPTCRRRFAALRVSAGSGVGAGDAMVAAITVGLARGWSMSDSVRYGIAAGAAMLLTPGTATCSRPEVERYFELTAAPTELSASVPRTFAPSPAGSAVPSLDTWEDNDPA</sequence>
<feature type="region of interest" description="Disordered" evidence="7">
    <location>
        <begin position="335"/>
        <end position="360"/>
    </location>
</feature>
<dbReference type="PANTHER" id="PTHR46566">
    <property type="entry name" value="1-PHOSPHOFRUCTOKINASE-RELATED"/>
    <property type="match status" value="1"/>
</dbReference>
<keyword evidence="4" id="KW-0418">Kinase</keyword>
<keyword evidence="10" id="KW-1185">Reference proteome</keyword>
<keyword evidence="5" id="KW-0067">ATP-binding</keyword>
<evidence type="ECO:0000313" key="9">
    <source>
        <dbReference type="EMBL" id="MFN6545114.1"/>
    </source>
</evidence>
<keyword evidence="2 6" id="KW-0808">Transferase</keyword>
<dbReference type="InterPro" id="IPR017583">
    <property type="entry name" value="Tagatose/fructose_Pkinase"/>
</dbReference>
<evidence type="ECO:0000256" key="1">
    <source>
        <dbReference type="ARBA" id="ARBA00010688"/>
    </source>
</evidence>
<dbReference type="SUPFAM" id="SSF53613">
    <property type="entry name" value="Ribokinase-like"/>
    <property type="match status" value="1"/>
</dbReference>
<dbReference type="Proteomes" id="UP001635816">
    <property type="component" value="Unassembled WGS sequence"/>
</dbReference>
<dbReference type="InterPro" id="IPR011611">
    <property type="entry name" value="PfkB_dom"/>
</dbReference>
<accession>A0ABW9LAW6</accession>
<dbReference type="PIRSF" id="PIRSF000535">
    <property type="entry name" value="1PFK/6PFK/LacC"/>
    <property type="match status" value="1"/>
</dbReference>
<keyword evidence="3" id="KW-0547">Nucleotide-binding</keyword>
<evidence type="ECO:0000256" key="7">
    <source>
        <dbReference type="SAM" id="MobiDB-lite"/>
    </source>
</evidence>
<evidence type="ECO:0000256" key="2">
    <source>
        <dbReference type="ARBA" id="ARBA00022679"/>
    </source>
</evidence>
<dbReference type="PANTHER" id="PTHR46566:SF2">
    <property type="entry name" value="ATP-DEPENDENT 6-PHOSPHOFRUCTOKINASE ISOZYME 2"/>
    <property type="match status" value="1"/>
</dbReference>
<dbReference type="InterPro" id="IPR029056">
    <property type="entry name" value="Ribokinase-like"/>
</dbReference>
<reference evidence="9 10" key="1">
    <citation type="submission" date="2024-12" db="EMBL/GenBank/DDBJ databases">
        <title>The coexistence of Mycolicibacterium septicum and Mycolicibacterium nivoides in clinical samples.</title>
        <authorList>
            <person name="Wang C."/>
            <person name="Feng Y."/>
            <person name="Zong Z."/>
        </authorList>
    </citation>
    <scope>NUCLEOTIDE SEQUENCE [LARGE SCALE GENOMIC DNA]</scope>
    <source>
        <strain evidence="9 10">120309</strain>
    </source>
</reference>
<dbReference type="CDD" id="cd01164">
    <property type="entry name" value="FruK_PfkB_like"/>
    <property type="match status" value="1"/>
</dbReference>
<evidence type="ECO:0000259" key="8">
    <source>
        <dbReference type="Pfam" id="PF00294"/>
    </source>
</evidence>
<evidence type="ECO:0000313" key="10">
    <source>
        <dbReference type="Proteomes" id="UP001635816"/>
    </source>
</evidence>
<organism evidence="9 10">
    <name type="scientific">Mycolicibacterium nivoides</name>
    <dbReference type="NCBI Taxonomy" id="2487344"/>
    <lineage>
        <taxon>Bacteria</taxon>
        <taxon>Bacillati</taxon>
        <taxon>Actinomycetota</taxon>
        <taxon>Actinomycetes</taxon>
        <taxon>Mycobacteriales</taxon>
        <taxon>Mycobacteriaceae</taxon>
        <taxon>Mycolicibacterium</taxon>
    </lineage>
</organism>
<protein>
    <submittedName>
        <fullName evidence="9">1-phosphofructokinase family hexose kinase</fullName>
    </submittedName>
</protein>
<dbReference type="Gene3D" id="3.40.1190.20">
    <property type="match status" value="1"/>
</dbReference>
<dbReference type="Pfam" id="PF00294">
    <property type="entry name" value="PfkB"/>
    <property type="match status" value="1"/>
</dbReference>
<dbReference type="EMBL" id="JBKBDD010000006">
    <property type="protein sequence ID" value="MFN6545114.1"/>
    <property type="molecule type" value="Genomic_DNA"/>
</dbReference>
<comment type="caution">
    <text evidence="9">The sequence shown here is derived from an EMBL/GenBank/DDBJ whole genome shotgun (WGS) entry which is preliminary data.</text>
</comment>
<dbReference type="RefSeq" id="WP_409543928.1">
    <property type="nucleotide sequence ID" value="NZ_JBKBDD010000006.1"/>
</dbReference>
<proteinExistence type="inferred from homology"/>
<gene>
    <name evidence="9" type="ORF">ACK4CT_18165</name>
</gene>
<evidence type="ECO:0000256" key="5">
    <source>
        <dbReference type="ARBA" id="ARBA00022840"/>
    </source>
</evidence>
<dbReference type="NCBIfam" id="TIGR03168">
    <property type="entry name" value="1-PFK"/>
    <property type="match status" value="1"/>
</dbReference>
<evidence type="ECO:0000256" key="3">
    <source>
        <dbReference type="ARBA" id="ARBA00022741"/>
    </source>
</evidence>
<feature type="domain" description="Carbohydrate kinase PfkB" evidence="8">
    <location>
        <begin position="27"/>
        <end position="314"/>
    </location>
</feature>
<name>A0ABW9LAW6_9MYCO</name>
<evidence type="ECO:0000256" key="4">
    <source>
        <dbReference type="ARBA" id="ARBA00022777"/>
    </source>
</evidence>
<evidence type="ECO:0000256" key="6">
    <source>
        <dbReference type="PIRNR" id="PIRNR000535"/>
    </source>
</evidence>
<comment type="similarity">
    <text evidence="1">Belongs to the carbohydrate kinase PfkB family.</text>
</comment>